<accession>A0ACB8UCN6</accession>
<reference evidence="1" key="1">
    <citation type="journal article" date="2021" name="Environ. Microbiol.">
        <title>Gene family expansions and transcriptome signatures uncover fungal adaptations to wood decay.</title>
        <authorList>
            <person name="Hage H."/>
            <person name="Miyauchi S."/>
            <person name="Viragh M."/>
            <person name="Drula E."/>
            <person name="Min B."/>
            <person name="Chaduli D."/>
            <person name="Navarro D."/>
            <person name="Favel A."/>
            <person name="Norest M."/>
            <person name="Lesage-Meessen L."/>
            <person name="Balint B."/>
            <person name="Merenyi Z."/>
            <person name="de Eugenio L."/>
            <person name="Morin E."/>
            <person name="Martinez A.T."/>
            <person name="Baldrian P."/>
            <person name="Stursova M."/>
            <person name="Martinez M.J."/>
            <person name="Novotny C."/>
            <person name="Magnuson J.K."/>
            <person name="Spatafora J.W."/>
            <person name="Maurice S."/>
            <person name="Pangilinan J."/>
            <person name="Andreopoulos W."/>
            <person name="LaButti K."/>
            <person name="Hundley H."/>
            <person name="Na H."/>
            <person name="Kuo A."/>
            <person name="Barry K."/>
            <person name="Lipzen A."/>
            <person name="Henrissat B."/>
            <person name="Riley R."/>
            <person name="Ahrendt S."/>
            <person name="Nagy L.G."/>
            <person name="Grigoriev I.V."/>
            <person name="Martin F."/>
            <person name="Rosso M.N."/>
        </authorList>
    </citation>
    <scope>NUCLEOTIDE SEQUENCE</scope>
    <source>
        <strain evidence="1">CBS 384.51</strain>
    </source>
</reference>
<gene>
    <name evidence="1" type="ORF">BDY19DRAFT_990738</name>
</gene>
<name>A0ACB8UCN6_9APHY</name>
<comment type="caution">
    <text evidence="1">The sequence shown here is derived from an EMBL/GenBank/DDBJ whole genome shotgun (WGS) entry which is preliminary data.</text>
</comment>
<sequence>MFALHRIATRPAAQHGLRFPRRNQLGVSQTITKPRTFVSGAIQTASEGFLDLALALPFPEALPPYSGTIILVTALSRLITVPFSLWAKRRQWRTEDVVLPQLLEERPLIFKRVHEEMKSDGFKGTREEAMKEHAKRAQPMLKARQKELCREHKCTVLPTMLIPPVSQLPIFVGISMVLGRASIPPSVLDSEAFLTLTSLTHGDPTLTLPIILGVVTFANVDATRFFVTPERAAREQRQEEHNAKKRAAGETVYQPRKIFQNTLRLAAVGRILIAALVPGSIQLYWVTSAVFGLFQTWAIEWWDHRRRLARSLQRQAVVAASVAPASTIVTQKVIKHKSKERS</sequence>
<proteinExistence type="predicted"/>
<evidence type="ECO:0000313" key="1">
    <source>
        <dbReference type="EMBL" id="KAI0091988.1"/>
    </source>
</evidence>
<keyword evidence="2" id="KW-1185">Reference proteome</keyword>
<protein>
    <submittedName>
        <fullName evidence="1">60Kd inner membrane protein-domain-containing protein</fullName>
    </submittedName>
</protein>
<evidence type="ECO:0000313" key="2">
    <source>
        <dbReference type="Proteomes" id="UP001055072"/>
    </source>
</evidence>
<dbReference type="Proteomes" id="UP001055072">
    <property type="component" value="Unassembled WGS sequence"/>
</dbReference>
<organism evidence="1 2">
    <name type="scientific">Irpex rosettiformis</name>
    <dbReference type="NCBI Taxonomy" id="378272"/>
    <lineage>
        <taxon>Eukaryota</taxon>
        <taxon>Fungi</taxon>
        <taxon>Dikarya</taxon>
        <taxon>Basidiomycota</taxon>
        <taxon>Agaricomycotina</taxon>
        <taxon>Agaricomycetes</taxon>
        <taxon>Polyporales</taxon>
        <taxon>Irpicaceae</taxon>
        <taxon>Irpex</taxon>
    </lineage>
</organism>
<dbReference type="EMBL" id="MU274904">
    <property type="protein sequence ID" value="KAI0091988.1"/>
    <property type="molecule type" value="Genomic_DNA"/>
</dbReference>